<dbReference type="STRING" id="1009370.ALO_12361"/>
<feature type="region of interest" description="Disordered" evidence="1">
    <location>
        <begin position="341"/>
        <end position="409"/>
    </location>
</feature>
<gene>
    <name evidence="2" type="ORF">ALO_12361</name>
</gene>
<dbReference type="RefSeq" id="WP_004096066.1">
    <property type="nucleotide sequence ID" value="NZ_AFGF01000107.1"/>
</dbReference>
<accession>F7NK59</accession>
<feature type="region of interest" description="Disordered" evidence="1">
    <location>
        <begin position="259"/>
        <end position="278"/>
    </location>
</feature>
<dbReference type="AlphaFoldDB" id="F7NK59"/>
<reference evidence="2 3" key="1">
    <citation type="journal article" date="2011" name="EMBO J.">
        <title>Structural diversity of bacterial flagellar motors.</title>
        <authorList>
            <person name="Chen S."/>
            <person name="Beeby M."/>
            <person name="Murphy G.E."/>
            <person name="Leadbetter J.R."/>
            <person name="Hendrixson D.R."/>
            <person name="Briegel A."/>
            <person name="Li Z."/>
            <person name="Shi J."/>
            <person name="Tocheva E.I."/>
            <person name="Muller A."/>
            <person name="Dobro M.J."/>
            <person name="Jensen G.J."/>
        </authorList>
    </citation>
    <scope>NUCLEOTIDE SEQUENCE [LARGE SCALE GENOMIC DNA]</scope>
    <source>
        <strain evidence="2 3">DSM 6540</strain>
    </source>
</reference>
<feature type="region of interest" description="Disordered" evidence="1">
    <location>
        <begin position="1"/>
        <end position="132"/>
    </location>
</feature>
<evidence type="ECO:0000313" key="2">
    <source>
        <dbReference type="EMBL" id="EGO63500.1"/>
    </source>
</evidence>
<feature type="region of interest" description="Disordered" evidence="1">
    <location>
        <begin position="148"/>
        <end position="176"/>
    </location>
</feature>
<keyword evidence="3" id="KW-1185">Reference proteome</keyword>
<evidence type="ECO:0000256" key="1">
    <source>
        <dbReference type="SAM" id="MobiDB-lite"/>
    </source>
</evidence>
<organism evidence="2 3">
    <name type="scientific">Acetonema longum DSM 6540</name>
    <dbReference type="NCBI Taxonomy" id="1009370"/>
    <lineage>
        <taxon>Bacteria</taxon>
        <taxon>Bacillati</taxon>
        <taxon>Bacillota</taxon>
        <taxon>Negativicutes</taxon>
        <taxon>Acetonemataceae</taxon>
        <taxon>Acetonema</taxon>
    </lineage>
</organism>
<protein>
    <recommendedName>
        <fullName evidence="4">Phage protein</fullName>
    </recommendedName>
</protein>
<feature type="compositionally biased region" description="Acidic residues" evidence="1">
    <location>
        <begin position="33"/>
        <end position="105"/>
    </location>
</feature>
<proteinExistence type="predicted"/>
<feature type="compositionally biased region" description="Low complexity" evidence="1">
    <location>
        <begin position="260"/>
        <end position="274"/>
    </location>
</feature>
<evidence type="ECO:0008006" key="4">
    <source>
        <dbReference type="Google" id="ProtNLM"/>
    </source>
</evidence>
<sequence length="425" mass="47808">MAKKSKLPDWMSELEELDADAASDFARENGLTGEEDDGDTGADNNQDAEDDQDADEIEESDDSDGDAADETGDDQDDDQSDEDGEEDSAEDDQPDEDSEEPDDIPAPDAGKDKGKGKVKQVPYEALHAERKKRQDLQQRLEALESRIAQQTVQQTAQQSVQQNEQQDVQQTEQQQKEQANAYVEWMEAEAEKQFKAQFGYAPNERIAARAKEAFNEKFGREPDRYDEDDGAAMDDIKADLIKRDTSRLASISTQIGQHVQSQLQSRQTEQQQRQKMNSDYMNSFKSKPDAQKIFDYANQRYAKLTDAEKAVLGPAADRVGKGQGTADDVFAFKTFMDLSEMEWRQQSGKAPEESTPGEEQKPTAQPKKKSTSQKVNELKKQPRSTMIGGKGDSSGTNRNAEADRIMQTEPYEKWPKWLKRMFEGG</sequence>
<dbReference type="EMBL" id="AFGF01000107">
    <property type="protein sequence ID" value="EGO63500.1"/>
    <property type="molecule type" value="Genomic_DNA"/>
</dbReference>
<feature type="compositionally biased region" description="Acidic residues" evidence="1">
    <location>
        <begin position="12"/>
        <end position="21"/>
    </location>
</feature>
<evidence type="ECO:0000313" key="3">
    <source>
        <dbReference type="Proteomes" id="UP000003240"/>
    </source>
</evidence>
<comment type="caution">
    <text evidence="2">The sequence shown here is derived from an EMBL/GenBank/DDBJ whole genome shotgun (WGS) entry which is preliminary data.</text>
</comment>
<dbReference type="Proteomes" id="UP000003240">
    <property type="component" value="Unassembled WGS sequence"/>
</dbReference>
<feature type="compositionally biased region" description="Basic and acidic residues" evidence="1">
    <location>
        <begin position="400"/>
        <end position="409"/>
    </location>
</feature>
<name>F7NK59_9FIRM</name>